<accession>A0ABR1T2C6</accession>
<comment type="caution">
    <text evidence="1">The sequence shown here is derived from an EMBL/GenBank/DDBJ whole genome shotgun (WGS) entry which is preliminary data.</text>
</comment>
<sequence length="198" mass="22523">MMEEMYRVSFFAAAYYADHRARGDPVASQTSGGGPDLKYLDIDIHYAFVLTDTQGYAGRVERDCVTFDKAWGKTANMMKTLVPGNSEWVAFGADLLYGDLVPGGEPRPGYGDAMDLLERRIQQTLYDLVIKTKRAQGNMKVMLWGELDEDDERMKAELKKCLQEFRVSTYVNSIDVVLARLRELFLDHEECRNGALRE</sequence>
<reference evidence="1 2" key="1">
    <citation type="submission" date="2023-01" db="EMBL/GenBank/DDBJ databases">
        <title>Analysis of 21 Apiospora genomes using comparative genomics revels a genus with tremendous synthesis potential of carbohydrate active enzymes and secondary metabolites.</title>
        <authorList>
            <person name="Sorensen T."/>
        </authorList>
    </citation>
    <scope>NUCLEOTIDE SEQUENCE [LARGE SCALE GENOMIC DNA]</scope>
    <source>
        <strain evidence="1 2">CBS 33761</strain>
    </source>
</reference>
<evidence type="ECO:0000313" key="2">
    <source>
        <dbReference type="Proteomes" id="UP001444661"/>
    </source>
</evidence>
<dbReference type="Proteomes" id="UP001444661">
    <property type="component" value="Unassembled WGS sequence"/>
</dbReference>
<keyword evidence="2" id="KW-1185">Reference proteome</keyword>
<gene>
    <name evidence="1" type="ORF">PG993_008496</name>
</gene>
<evidence type="ECO:0000313" key="1">
    <source>
        <dbReference type="EMBL" id="KAK8040085.1"/>
    </source>
</evidence>
<proteinExistence type="predicted"/>
<dbReference type="EMBL" id="JAQQWK010000006">
    <property type="protein sequence ID" value="KAK8040085.1"/>
    <property type="molecule type" value="Genomic_DNA"/>
</dbReference>
<organism evidence="1 2">
    <name type="scientific">Apiospora rasikravindrae</name>
    <dbReference type="NCBI Taxonomy" id="990691"/>
    <lineage>
        <taxon>Eukaryota</taxon>
        <taxon>Fungi</taxon>
        <taxon>Dikarya</taxon>
        <taxon>Ascomycota</taxon>
        <taxon>Pezizomycotina</taxon>
        <taxon>Sordariomycetes</taxon>
        <taxon>Xylariomycetidae</taxon>
        <taxon>Amphisphaeriales</taxon>
        <taxon>Apiosporaceae</taxon>
        <taxon>Apiospora</taxon>
    </lineage>
</organism>
<name>A0ABR1T2C6_9PEZI</name>
<protein>
    <submittedName>
        <fullName evidence="1">Uncharacterized protein</fullName>
    </submittedName>
</protein>